<feature type="binding site" evidence="9">
    <location>
        <position position="87"/>
    </location>
    <ligand>
        <name>substrate</name>
    </ligand>
</feature>
<comment type="pathway">
    <text evidence="9">Cofactor biosynthesis; coenzyme A biosynthesis; CoA from (R)-pantothenate: step 4/5.</text>
</comment>
<dbReference type="EC" id="2.7.7.3" evidence="9"/>
<keyword evidence="2 9" id="KW-0808">Transferase</keyword>
<dbReference type="Proteomes" id="UP000280344">
    <property type="component" value="Chromosome"/>
</dbReference>
<comment type="subunit">
    <text evidence="9">Homohexamer.</text>
</comment>
<feature type="binding site" evidence="9">
    <location>
        <begin position="9"/>
        <end position="10"/>
    </location>
    <ligand>
        <name>ATP</name>
        <dbReference type="ChEBI" id="CHEBI:30616"/>
    </ligand>
</feature>
<dbReference type="InterPro" id="IPR014729">
    <property type="entry name" value="Rossmann-like_a/b/a_fold"/>
</dbReference>
<feature type="domain" description="Cytidyltransferase-like" evidence="10">
    <location>
        <begin position="5"/>
        <end position="131"/>
    </location>
</feature>
<dbReference type="Gene3D" id="3.40.50.620">
    <property type="entry name" value="HUPs"/>
    <property type="match status" value="1"/>
</dbReference>
<feature type="binding site" evidence="9">
    <location>
        <position position="73"/>
    </location>
    <ligand>
        <name>substrate</name>
    </ligand>
</feature>
<dbReference type="KEGG" id="flh:EJ997_05115"/>
<gene>
    <name evidence="9" type="primary">coaD</name>
    <name evidence="11" type="ORF">EJ997_05115</name>
</gene>
<proteinExistence type="inferred from homology"/>
<keyword evidence="6 9" id="KW-0460">Magnesium</keyword>
<comment type="catalytic activity">
    <reaction evidence="8 9">
        <text>(R)-4'-phosphopantetheine + ATP + H(+) = 3'-dephospho-CoA + diphosphate</text>
        <dbReference type="Rhea" id="RHEA:19801"/>
        <dbReference type="ChEBI" id="CHEBI:15378"/>
        <dbReference type="ChEBI" id="CHEBI:30616"/>
        <dbReference type="ChEBI" id="CHEBI:33019"/>
        <dbReference type="ChEBI" id="CHEBI:57328"/>
        <dbReference type="ChEBI" id="CHEBI:61723"/>
        <dbReference type="EC" id="2.7.7.3"/>
    </reaction>
</comment>
<evidence type="ECO:0000256" key="5">
    <source>
        <dbReference type="ARBA" id="ARBA00022840"/>
    </source>
</evidence>
<feature type="binding site" evidence="9">
    <location>
        <position position="17"/>
    </location>
    <ligand>
        <name>ATP</name>
        <dbReference type="ChEBI" id="CHEBI:30616"/>
    </ligand>
</feature>
<keyword evidence="3 9" id="KW-0548">Nucleotidyltransferase</keyword>
<dbReference type="UniPathway" id="UPA00241">
    <property type="reaction ID" value="UER00355"/>
</dbReference>
<dbReference type="OrthoDB" id="9806661at2"/>
<evidence type="ECO:0000313" key="11">
    <source>
        <dbReference type="EMBL" id="AZQ76814.1"/>
    </source>
</evidence>
<dbReference type="RefSeq" id="WP_126703620.1">
    <property type="nucleotide sequence ID" value="NZ_CP034593.1"/>
</dbReference>
<dbReference type="GO" id="GO:0015937">
    <property type="term" value="P:coenzyme A biosynthetic process"/>
    <property type="evidence" value="ECO:0007669"/>
    <property type="project" value="UniProtKB-UniRule"/>
</dbReference>
<sequence>MRIAVCPGSFDPITLGHVDVVRRALTMFDEVIIGVAQNASKNYRFSPSERLGLAESAVADLPGARVMPIDGLLVDFVKDVGASAIVKGLRGAADYDGEQSMALLNRHLSGIETVFVMGDPKLAHIASSLVKDVARHGGNIDDLVPAAVAAALTGKETNV</sequence>
<organism evidence="11 12">
    <name type="scientific">Flaviflexus ciconiae</name>
    <dbReference type="NCBI Taxonomy" id="2496867"/>
    <lineage>
        <taxon>Bacteria</taxon>
        <taxon>Bacillati</taxon>
        <taxon>Actinomycetota</taxon>
        <taxon>Actinomycetes</taxon>
        <taxon>Actinomycetales</taxon>
        <taxon>Actinomycetaceae</taxon>
        <taxon>Flaviflexus</taxon>
    </lineage>
</organism>
<keyword evidence="7 9" id="KW-0173">Coenzyme A biosynthesis</keyword>
<dbReference type="NCBIfam" id="TIGR00125">
    <property type="entry name" value="cyt_tran_rel"/>
    <property type="match status" value="1"/>
</dbReference>
<evidence type="ECO:0000256" key="3">
    <source>
        <dbReference type="ARBA" id="ARBA00022695"/>
    </source>
</evidence>
<feature type="binding site" evidence="9">
    <location>
        <position position="98"/>
    </location>
    <ligand>
        <name>ATP</name>
        <dbReference type="ChEBI" id="CHEBI:30616"/>
    </ligand>
</feature>
<dbReference type="HAMAP" id="MF_00151">
    <property type="entry name" value="PPAT_bact"/>
    <property type="match status" value="1"/>
</dbReference>
<dbReference type="GO" id="GO:0005737">
    <property type="term" value="C:cytoplasm"/>
    <property type="evidence" value="ECO:0007669"/>
    <property type="project" value="UniProtKB-SubCell"/>
</dbReference>
<dbReference type="NCBIfam" id="TIGR01510">
    <property type="entry name" value="coaD_prev_kdtB"/>
    <property type="match status" value="1"/>
</dbReference>
<feature type="binding site" evidence="9">
    <location>
        <begin position="122"/>
        <end position="128"/>
    </location>
    <ligand>
        <name>ATP</name>
        <dbReference type="ChEBI" id="CHEBI:30616"/>
    </ligand>
</feature>
<comment type="function">
    <text evidence="9">Reversibly transfers an adenylyl group from ATP to 4'-phosphopantetheine, yielding dephospho-CoA (dPCoA) and pyrophosphate.</text>
</comment>
<evidence type="ECO:0000256" key="9">
    <source>
        <dbReference type="HAMAP-Rule" id="MF_00151"/>
    </source>
</evidence>
<evidence type="ECO:0000256" key="1">
    <source>
        <dbReference type="ARBA" id="ARBA00022490"/>
    </source>
</evidence>
<evidence type="ECO:0000259" key="10">
    <source>
        <dbReference type="Pfam" id="PF01467"/>
    </source>
</evidence>
<dbReference type="Pfam" id="PF01467">
    <property type="entry name" value="CTP_transf_like"/>
    <property type="match status" value="1"/>
</dbReference>
<feature type="binding site" evidence="9">
    <location>
        <position position="9"/>
    </location>
    <ligand>
        <name>substrate</name>
    </ligand>
</feature>
<name>A0A3S9PWU3_9ACTO</name>
<evidence type="ECO:0000256" key="7">
    <source>
        <dbReference type="ARBA" id="ARBA00022993"/>
    </source>
</evidence>
<comment type="cofactor">
    <cofactor evidence="9">
        <name>Mg(2+)</name>
        <dbReference type="ChEBI" id="CHEBI:18420"/>
    </cofactor>
</comment>
<evidence type="ECO:0000256" key="8">
    <source>
        <dbReference type="ARBA" id="ARBA00029346"/>
    </source>
</evidence>
<dbReference type="GO" id="GO:0004595">
    <property type="term" value="F:pantetheine-phosphate adenylyltransferase activity"/>
    <property type="evidence" value="ECO:0007669"/>
    <property type="project" value="UniProtKB-UniRule"/>
</dbReference>
<feature type="site" description="Transition state stabilizer" evidence="9">
    <location>
        <position position="17"/>
    </location>
</feature>
<evidence type="ECO:0000256" key="2">
    <source>
        <dbReference type="ARBA" id="ARBA00022679"/>
    </source>
</evidence>
<keyword evidence="4 9" id="KW-0547">Nucleotide-binding</keyword>
<dbReference type="EMBL" id="CP034593">
    <property type="protein sequence ID" value="AZQ76814.1"/>
    <property type="molecule type" value="Genomic_DNA"/>
</dbReference>
<dbReference type="GO" id="GO:0005524">
    <property type="term" value="F:ATP binding"/>
    <property type="evidence" value="ECO:0007669"/>
    <property type="project" value="UniProtKB-KW"/>
</dbReference>
<comment type="subcellular location">
    <subcellularLocation>
        <location evidence="9">Cytoplasm</location>
    </subcellularLocation>
</comment>
<reference evidence="11 12" key="1">
    <citation type="submission" date="2018-12" db="EMBL/GenBank/DDBJ databases">
        <title>Complete genome sequence of Flaviflexus sp. H23T48.</title>
        <authorList>
            <person name="Bae J.-W."/>
            <person name="Lee J.-Y."/>
        </authorList>
    </citation>
    <scope>NUCLEOTIDE SEQUENCE [LARGE SCALE GENOMIC DNA]</scope>
    <source>
        <strain evidence="11 12">H23T48</strain>
    </source>
</reference>
<dbReference type="InterPro" id="IPR004821">
    <property type="entry name" value="Cyt_trans-like"/>
</dbReference>
<evidence type="ECO:0000256" key="6">
    <source>
        <dbReference type="ARBA" id="ARBA00022842"/>
    </source>
</evidence>
<evidence type="ECO:0000313" key="12">
    <source>
        <dbReference type="Proteomes" id="UP000280344"/>
    </source>
</evidence>
<dbReference type="PANTHER" id="PTHR21342:SF1">
    <property type="entry name" value="PHOSPHOPANTETHEINE ADENYLYLTRANSFERASE"/>
    <property type="match status" value="1"/>
</dbReference>
<dbReference type="PANTHER" id="PTHR21342">
    <property type="entry name" value="PHOSPHOPANTETHEINE ADENYLYLTRANSFERASE"/>
    <property type="match status" value="1"/>
</dbReference>
<keyword evidence="12" id="KW-1185">Reference proteome</keyword>
<dbReference type="CDD" id="cd02163">
    <property type="entry name" value="PPAT"/>
    <property type="match status" value="1"/>
</dbReference>
<dbReference type="AlphaFoldDB" id="A0A3S9PWU3"/>
<keyword evidence="5 9" id="KW-0067">ATP-binding</keyword>
<dbReference type="SUPFAM" id="SSF52374">
    <property type="entry name" value="Nucleotidylyl transferase"/>
    <property type="match status" value="1"/>
</dbReference>
<accession>A0A3S9PWU3</accession>
<evidence type="ECO:0000256" key="4">
    <source>
        <dbReference type="ARBA" id="ARBA00022741"/>
    </source>
</evidence>
<dbReference type="InterPro" id="IPR001980">
    <property type="entry name" value="PPAT"/>
</dbReference>
<dbReference type="PRINTS" id="PR01020">
    <property type="entry name" value="LPSBIOSNTHSS"/>
</dbReference>
<feature type="binding site" evidence="9">
    <location>
        <position position="41"/>
    </location>
    <ligand>
        <name>substrate</name>
    </ligand>
</feature>
<comment type="similarity">
    <text evidence="9">Belongs to the bacterial CoaD family.</text>
</comment>
<keyword evidence="1 9" id="KW-0963">Cytoplasm</keyword>
<protein>
    <recommendedName>
        <fullName evidence="9">Phosphopantetheine adenylyltransferase</fullName>
        <ecNumber evidence="9">2.7.7.3</ecNumber>
    </recommendedName>
    <alternativeName>
        <fullName evidence="9">Dephospho-CoA pyrophosphorylase</fullName>
    </alternativeName>
    <alternativeName>
        <fullName evidence="9">Pantetheine-phosphate adenylyltransferase</fullName>
        <shortName evidence="9">PPAT</shortName>
    </alternativeName>
</protein>
<feature type="binding site" evidence="9">
    <location>
        <begin position="88"/>
        <end position="90"/>
    </location>
    <ligand>
        <name>ATP</name>
        <dbReference type="ChEBI" id="CHEBI:30616"/>
    </ligand>
</feature>